<feature type="domain" description="Putative DNA-binding" evidence="1">
    <location>
        <begin position="7"/>
        <end position="99"/>
    </location>
</feature>
<sequence>MTDLLSLQRSFAQTILGQAPEEELLRAVKPGDLPPDARLRIHQNNFRESLSSALSGVFPLCEAFVGELFLKQALRHFALACPPNKAALFLYGANFPDFLRTYPAAESVPYLADVALLEWYTHALSNASEEAIFEDYAAAHAAIEEGTGLRLHGNARLLVSSFPVYDLWQVASGQLEPEALDISSRGGQVVLLVLHEGQVFYQSLEGPVADCLMRIEHGEALGLIEADLLKELIDRGAIKPR</sequence>
<organism evidence="2 3">
    <name type="scientific">Kordiimonas lipolytica</name>
    <dbReference type="NCBI Taxonomy" id="1662421"/>
    <lineage>
        <taxon>Bacteria</taxon>
        <taxon>Pseudomonadati</taxon>
        <taxon>Pseudomonadota</taxon>
        <taxon>Alphaproteobacteria</taxon>
        <taxon>Kordiimonadales</taxon>
        <taxon>Kordiimonadaceae</taxon>
        <taxon>Kordiimonas</taxon>
    </lineage>
</organism>
<keyword evidence="2" id="KW-0238">DNA-binding</keyword>
<dbReference type="Pfam" id="PF09836">
    <property type="entry name" value="DUF2063"/>
    <property type="match status" value="1"/>
</dbReference>
<reference evidence="3" key="1">
    <citation type="journal article" date="2019" name="Int. J. Syst. Evol. Microbiol.">
        <title>The Global Catalogue of Microorganisms (GCM) 10K type strain sequencing project: providing services to taxonomists for standard genome sequencing and annotation.</title>
        <authorList>
            <consortium name="The Broad Institute Genomics Platform"/>
            <consortium name="The Broad Institute Genome Sequencing Center for Infectious Disease"/>
            <person name="Wu L."/>
            <person name="Ma J."/>
        </authorList>
    </citation>
    <scope>NUCLEOTIDE SEQUENCE [LARGE SCALE GENOMIC DNA]</scope>
    <source>
        <strain evidence="3">CGMCC 1.15304</strain>
    </source>
</reference>
<evidence type="ECO:0000259" key="1">
    <source>
        <dbReference type="Pfam" id="PF09836"/>
    </source>
</evidence>
<gene>
    <name evidence="2" type="ORF">ACFO5Q_17735</name>
</gene>
<dbReference type="EMBL" id="JBHSCR010000035">
    <property type="protein sequence ID" value="MFC4349697.1"/>
    <property type="molecule type" value="Genomic_DNA"/>
</dbReference>
<name>A0ABV8UEN3_9PROT</name>
<dbReference type="InterPro" id="IPR018640">
    <property type="entry name" value="DUF2063"/>
</dbReference>
<accession>A0ABV8UEN3</accession>
<dbReference type="RefSeq" id="WP_068145006.1">
    <property type="nucleotide sequence ID" value="NZ_JBHSCR010000035.1"/>
</dbReference>
<dbReference type="Proteomes" id="UP001595776">
    <property type="component" value="Unassembled WGS sequence"/>
</dbReference>
<proteinExistence type="predicted"/>
<evidence type="ECO:0000313" key="2">
    <source>
        <dbReference type="EMBL" id="MFC4349697.1"/>
    </source>
</evidence>
<evidence type="ECO:0000313" key="3">
    <source>
        <dbReference type="Proteomes" id="UP001595776"/>
    </source>
</evidence>
<protein>
    <submittedName>
        <fullName evidence="2">DNA-binding domain-containing protein</fullName>
    </submittedName>
</protein>
<keyword evidence="3" id="KW-1185">Reference proteome</keyword>
<dbReference type="Gene3D" id="1.10.150.690">
    <property type="entry name" value="DUF2063"/>
    <property type="match status" value="1"/>
</dbReference>
<dbReference type="InterPro" id="IPR044922">
    <property type="entry name" value="DUF2063_N_sf"/>
</dbReference>
<dbReference type="GO" id="GO:0003677">
    <property type="term" value="F:DNA binding"/>
    <property type="evidence" value="ECO:0007669"/>
    <property type="project" value="UniProtKB-KW"/>
</dbReference>
<comment type="caution">
    <text evidence="2">The sequence shown here is derived from an EMBL/GenBank/DDBJ whole genome shotgun (WGS) entry which is preliminary data.</text>
</comment>